<dbReference type="InterPro" id="IPR038770">
    <property type="entry name" value="Na+/solute_symporter_sf"/>
</dbReference>
<feature type="transmembrane region" description="Helical" evidence="5">
    <location>
        <begin position="259"/>
        <end position="279"/>
    </location>
</feature>
<dbReference type="Proteomes" id="UP001595629">
    <property type="component" value="Unassembled WGS sequence"/>
</dbReference>
<evidence type="ECO:0000256" key="1">
    <source>
        <dbReference type="ARBA" id="ARBA00004141"/>
    </source>
</evidence>
<feature type="transmembrane region" description="Helical" evidence="5">
    <location>
        <begin position="44"/>
        <end position="67"/>
    </location>
</feature>
<reference evidence="7" key="1">
    <citation type="journal article" date="2019" name="Int. J. Syst. Evol. Microbiol.">
        <title>The Global Catalogue of Microorganisms (GCM) 10K type strain sequencing project: providing services to taxonomists for standard genome sequencing and annotation.</title>
        <authorList>
            <consortium name="The Broad Institute Genomics Platform"/>
            <consortium name="The Broad Institute Genome Sequencing Center for Infectious Disease"/>
            <person name="Wu L."/>
            <person name="Ma J."/>
        </authorList>
    </citation>
    <scope>NUCLEOTIDE SEQUENCE [LARGE SCALE GENOMIC DNA]</scope>
    <source>
        <strain evidence="7">KCTC 42911</strain>
    </source>
</reference>
<dbReference type="Pfam" id="PF01758">
    <property type="entry name" value="SBF"/>
    <property type="match status" value="1"/>
</dbReference>
<keyword evidence="4 5" id="KW-0472">Membrane</keyword>
<evidence type="ECO:0000313" key="7">
    <source>
        <dbReference type="Proteomes" id="UP001595629"/>
    </source>
</evidence>
<dbReference type="RefSeq" id="WP_386736767.1">
    <property type="nucleotide sequence ID" value="NZ_JBHRXI010000017.1"/>
</dbReference>
<keyword evidence="3 5" id="KW-1133">Transmembrane helix</keyword>
<feature type="transmembrane region" description="Helical" evidence="5">
    <location>
        <begin position="171"/>
        <end position="190"/>
    </location>
</feature>
<protein>
    <submittedName>
        <fullName evidence="6">Bile acid:sodium symporter family protein</fullName>
    </submittedName>
</protein>
<feature type="transmembrane region" description="Helical" evidence="5">
    <location>
        <begin position="202"/>
        <end position="221"/>
    </location>
</feature>
<evidence type="ECO:0000256" key="4">
    <source>
        <dbReference type="ARBA" id="ARBA00023136"/>
    </source>
</evidence>
<evidence type="ECO:0000256" key="5">
    <source>
        <dbReference type="SAM" id="Phobius"/>
    </source>
</evidence>
<dbReference type="EMBL" id="JBHRXI010000017">
    <property type="protein sequence ID" value="MFC3615497.1"/>
    <property type="molecule type" value="Genomic_DNA"/>
</dbReference>
<feature type="transmembrane region" description="Helical" evidence="5">
    <location>
        <begin position="13"/>
        <end position="32"/>
    </location>
</feature>
<evidence type="ECO:0000313" key="6">
    <source>
        <dbReference type="EMBL" id="MFC3615497.1"/>
    </source>
</evidence>
<sequence length="284" mass="29499">METSVPFDTTAELLIYAFVSLAMLCIGMNASLRDFGVLLLDHGRTARTLVANIVIPPIVAFLLISLLPMNETSAAVLFLLAFAPGGINALQFSTKAPGQMALAGELLFLLSLLGLITAPVAAQVILASEARAGVPGGELMLRAIGLVAVPLAIGAAIRLRASNLAETLYKPAMLVSTLSFVAAVLLSLSVRQDALATIEPATLVAMTVFILALMAAGWVLGGPNPKQRQVLAAATNLRNVGLVYVLVDGCCEGGGHSVVVLAFIALMVPANLLFTAICAKLSRR</sequence>
<accession>A0ABV7TKP6</accession>
<proteinExistence type="predicted"/>
<gene>
    <name evidence="6" type="ORF">ACFORG_17205</name>
</gene>
<organism evidence="6 7">
    <name type="scientific">Lutimaribacter marinistellae</name>
    <dbReference type="NCBI Taxonomy" id="1820329"/>
    <lineage>
        <taxon>Bacteria</taxon>
        <taxon>Pseudomonadati</taxon>
        <taxon>Pseudomonadota</taxon>
        <taxon>Alphaproteobacteria</taxon>
        <taxon>Rhodobacterales</taxon>
        <taxon>Roseobacteraceae</taxon>
        <taxon>Lutimaribacter</taxon>
    </lineage>
</organism>
<comment type="caution">
    <text evidence="6">The sequence shown here is derived from an EMBL/GenBank/DDBJ whole genome shotgun (WGS) entry which is preliminary data.</text>
</comment>
<evidence type="ECO:0000256" key="2">
    <source>
        <dbReference type="ARBA" id="ARBA00022692"/>
    </source>
</evidence>
<feature type="transmembrane region" description="Helical" evidence="5">
    <location>
        <begin position="139"/>
        <end position="159"/>
    </location>
</feature>
<evidence type="ECO:0000256" key="3">
    <source>
        <dbReference type="ARBA" id="ARBA00022989"/>
    </source>
</evidence>
<dbReference type="InterPro" id="IPR002657">
    <property type="entry name" value="BilAc:Na_symport/Acr3"/>
</dbReference>
<comment type="subcellular location">
    <subcellularLocation>
        <location evidence="1">Membrane</location>
        <topology evidence="1">Multi-pass membrane protein</topology>
    </subcellularLocation>
</comment>
<dbReference type="Gene3D" id="1.20.1530.20">
    <property type="match status" value="1"/>
</dbReference>
<keyword evidence="7" id="KW-1185">Reference proteome</keyword>
<feature type="transmembrane region" description="Helical" evidence="5">
    <location>
        <begin position="106"/>
        <end position="127"/>
    </location>
</feature>
<feature type="transmembrane region" description="Helical" evidence="5">
    <location>
        <begin position="73"/>
        <end position="94"/>
    </location>
</feature>
<name>A0ABV7TKP6_9RHOB</name>
<keyword evidence="2 5" id="KW-0812">Transmembrane</keyword>